<comment type="caution">
    <text evidence="2">The sequence shown here is derived from an EMBL/GenBank/DDBJ whole genome shotgun (WGS) entry which is preliminary data.</text>
</comment>
<feature type="chain" id="PRO_5028061430" description="Outer membrane protein assembly factor BamE" evidence="1">
    <location>
        <begin position="21"/>
        <end position="111"/>
    </location>
</feature>
<evidence type="ECO:0008006" key="3">
    <source>
        <dbReference type="Google" id="ProtNLM"/>
    </source>
</evidence>
<protein>
    <recommendedName>
        <fullName evidence="3">Outer membrane protein assembly factor BamE</fullName>
    </recommendedName>
</protein>
<keyword evidence="1" id="KW-0732">Signal</keyword>
<evidence type="ECO:0000313" key="2">
    <source>
        <dbReference type="EMBL" id="HFC98500.1"/>
    </source>
</evidence>
<dbReference type="AlphaFoldDB" id="A0A7C3GSB1"/>
<dbReference type="PROSITE" id="PS51257">
    <property type="entry name" value="PROKAR_LIPOPROTEIN"/>
    <property type="match status" value="1"/>
</dbReference>
<proteinExistence type="predicted"/>
<organism evidence="2">
    <name type="scientific">Thermosulfurimonas dismutans</name>
    <dbReference type="NCBI Taxonomy" id="999894"/>
    <lineage>
        <taxon>Bacteria</taxon>
        <taxon>Pseudomonadati</taxon>
        <taxon>Thermodesulfobacteriota</taxon>
        <taxon>Thermodesulfobacteria</taxon>
        <taxon>Thermodesulfobacteriales</taxon>
        <taxon>Thermodesulfobacteriaceae</taxon>
        <taxon>Thermosulfurimonas</taxon>
    </lineage>
</organism>
<gene>
    <name evidence="2" type="ORF">ENJ40_08610</name>
</gene>
<dbReference type="Proteomes" id="UP000886043">
    <property type="component" value="Unassembled WGS sequence"/>
</dbReference>
<name>A0A7C3GSB1_9BACT</name>
<dbReference type="EMBL" id="DRMH01000115">
    <property type="protein sequence ID" value="HFC98500.1"/>
    <property type="molecule type" value="Genomic_DNA"/>
</dbReference>
<accession>A0A7C3GSB1</accession>
<sequence>MRRYLGILILLLGLAACTSGPGVNLASKACMVHKGLSTRQEVERYLGPPARVERLPDGREIWIYYHLQEDVLARIPGLGEKWGRKEVEVLRITFSGDRVVDCIYYVTRPSS</sequence>
<evidence type="ECO:0000256" key="1">
    <source>
        <dbReference type="SAM" id="SignalP"/>
    </source>
</evidence>
<reference evidence="2" key="1">
    <citation type="journal article" date="2020" name="mSystems">
        <title>Genome- and Community-Level Interaction Insights into Carbon Utilization and Element Cycling Functions of Hydrothermarchaeota in Hydrothermal Sediment.</title>
        <authorList>
            <person name="Zhou Z."/>
            <person name="Liu Y."/>
            <person name="Xu W."/>
            <person name="Pan J."/>
            <person name="Luo Z.H."/>
            <person name="Li M."/>
        </authorList>
    </citation>
    <scope>NUCLEOTIDE SEQUENCE [LARGE SCALE GENOMIC DNA]</scope>
    <source>
        <strain evidence="2">HyVt-483</strain>
    </source>
</reference>
<feature type="signal peptide" evidence="1">
    <location>
        <begin position="1"/>
        <end position="20"/>
    </location>
</feature>